<feature type="domain" description="Major facilitator superfamily (MFS) profile" evidence="10">
    <location>
        <begin position="78"/>
        <end position="562"/>
    </location>
</feature>
<evidence type="ECO:0000256" key="6">
    <source>
        <dbReference type="ARBA" id="ARBA00022989"/>
    </source>
</evidence>
<dbReference type="InterPro" id="IPR020846">
    <property type="entry name" value="MFS_dom"/>
</dbReference>
<feature type="transmembrane region" description="Helical" evidence="9">
    <location>
        <begin position="232"/>
        <end position="252"/>
    </location>
</feature>
<feature type="transmembrane region" description="Helical" evidence="9">
    <location>
        <begin position="264"/>
        <end position="281"/>
    </location>
</feature>
<dbReference type="InterPro" id="IPR036259">
    <property type="entry name" value="MFS_trans_sf"/>
</dbReference>
<dbReference type="InterPro" id="IPR004638">
    <property type="entry name" value="EmrB-like"/>
</dbReference>
<keyword evidence="3" id="KW-0813">Transport</keyword>
<dbReference type="InterPro" id="IPR011701">
    <property type="entry name" value="MFS"/>
</dbReference>
<evidence type="ECO:0000256" key="4">
    <source>
        <dbReference type="ARBA" id="ARBA00022475"/>
    </source>
</evidence>
<feature type="transmembrane region" description="Helical" evidence="9">
    <location>
        <begin position="426"/>
        <end position="445"/>
    </location>
</feature>
<feature type="transmembrane region" description="Helical" evidence="9">
    <location>
        <begin position="466"/>
        <end position="486"/>
    </location>
</feature>
<dbReference type="EMBL" id="RHFF01000007">
    <property type="protein sequence ID" value="TGD39127.1"/>
    <property type="molecule type" value="Genomic_DNA"/>
</dbReference>
<dbReference type="SUPFAM" id="SSF103473">
    <property type="entry name" value="MFS general substrate transporter"/>
    <property type="match status" value="1"/>
</dbReference>
<evidence type="ECO:0000259" key="10">
    <source>
        <dbReference type="PROSITE" id="PS50850"/>
    </source>
</evidence>
<keyword evidence="7 9" id="KW-0472">Membrane</keyword>
<accession>A0A4Z0KJW6</accession>
<evidence type="ECO:0000256" key="8">
    <source>
        <dbReference type="SAM" id="MobiDB-lite"/>
    </source>
</evidence>
<feature type="transmembrane region" description="Helical" evidence="9">
    <location>
        <begin position="144"/>
        <end position="161"/>
    </location>
</feature>
<evidence type="ECO:0000256" key="5">
    <source>
        <dbReference type="ARBA" id="ARBA00022692"/>
    </source>
</evidence>
<dbReference type="NCBIfam" id="TIGR00711">
    <property type="entry name" value="efflux_EmrB"/>
    <property type="match status" value="1"/>
</dbReference>
<dbReference type="CDD" id="cd17321">
    <property type="entry name" value="MFS_MMR_MDR_like"/>
    <property type="match status" value="1"/>
</dbReference>
<feature type="transmembrane region" description="Helical" evidence="9">
    <location>
        <begin position="540"/>
        <end position="557"/>
    </location>
</feature>
<dbReference type="GO" id="GO:0005886">
    <property type="term" value="C:plasma membrane"/>
    <property type="evidence" value="ECO:0007669"/>
    <property type="project" value="UniProtKB-SubCell"/>
</dbReference>
<feature type="transmembrane region" description="Helical" evidence="9">
    <location>
        <begin position="335"/>
        <end position="360"/>
    </location>
</feature>
<feature type="region of interest" description="Disordered" evidence="8">
    <location>
        <begin position="49"/>
        <end position="70"/>
    </location>
</feature>
<comment type="similarity">
    <text evidence="2">Belongs to the major facilitator superfamily. EmrB family.</text>
</comment>
<feature type="compositionally biased region" description="Basic and acidic residues" evidence="8">
    <location>
        <begin position="10"/>
        <end position="21"/>
    </location>
</feature>
<dbReference type="Pfam" id="PF07690">
    <property type="entry name" value="MFS_1"/>
    <property type="match status" value="1"/>
</dbReference>
<dbReference type="Proteomes" id="UP000297736">
    <property type="component" value="Unassembled WGS sequence"/>
</dbReference>
<evidence type="ECO:0000256" key="1">
    <source>
        <dbReference type="ARBA" id="ARBA00004651"/>
    </source>
</evidence>
<keyword evidence="5 9" id="KW-0812">Transmembrane</keyword>
<dbReference type="PANTHER" id="PTHR42718">
    <property type="entry name" value="MAJOR FACILITATOR SUPERFAMILY MULTIDRUG TRANSPORTER MFSC"/>
    <property type="match status" value="1"/>
</dbReference>
<keyword evidence="6 9" id="KW-1133">Transmembrane helix</keyword>
<organism evidence="11 12">
    <name type="scientific">Brevibacterium aurantiacum</name>
    <dbReference type="NCBI Taxonomy" id="273384"/>
    <lineage>
        <taxon>Bacteria</taxon>
        <taxon>Bacillati</taxon>
        <taxon>Actinomycetota</taxon>
        <taxon>Actinomycetes</taxon>
        <taxon>Micrococcales</taxon>
        <taxon>Brevibacteriaceae</taxon>
        <taxon>Brevibacterium</taxon>
    </lineage>
</organism>
<dbReference type="Gene3D" id="1.20.1250.20">
    <property type="entry name" value="MFS general substrate transporter like domains"/>
    <property type="match status" value="1"/>
</dbReference>
<dbReference type="GO" id="GO:0022857">
    <property type="term" value="F:transmembrane transporter activity"/>
    <property type="evidence" value="ECO:0007669"/>
    <property type="project" value="InterPro"/>
</dbReference>
<feature type="transmembrane region" description="Helical" evidence="9">
    <location>
        <begin position="293"/>
        <end position="315"/>
    </location>
</feature>
<reference evidence="11 12" key="1">
    <citation type="submission" date="2018-10" db="EMBL/GenBank/DDBJ databases">
        <title>Brevibacterium genomes from Austrain hard cheese rinds.</title>
        <authorList>
            <person name="Anast J.M."/>
            <person name="Dzieciol M."/>
            <person name="Schultz D.L."/>
            <person name="Mann E."/>
            <person name="Wagner M."/>
            <person name="Schmitz-Esser S."/>
        </authorList>
    </citation>
    <scope>NUCLEOTIDE SEQUENCE [LARGE SCALE GENOMIC DNA]</scope>
    <source>
        <strain evidence="11 12">L261</strain>
    </source>
</reference>
<comment type="subcellular location">
    <subcellularLocation>
        <location evidence="1">Cell membrane</location>
        <topology evidence="1">Multi-pass membrane protein</topology>
    </subcellularLocation>
</comment>
<feature type="transmembrane region" description="Helical" evidence="9">
    <location>
        <begin position="372"/>
        <end position="393"/>
    </location>
</feature>
<evidence type="ECO:0000313" key="12">
    <source>
        <dbReference type="Proteomes" id="UP000297736"/>
    </source>
</evidence>
<keyword evidence="4" id="KW-1003">Cell membrane</keyword>
<feature type="transmembrane region" description="Helical" evidence="9">
    <location>
        <begin position="167"/>
        <end position="190"/>
    </location>
</feature>
<protein>
    <submittedName>
        <fullName evidence="11">DHA2 family efflux MFS transporter permease subunit</fullName>
    </submittedName>
</protein>
<feature type="transmembrane region" description="Helical" evidence="9">
    <location>
        <begin position="113"/>
        <end position="132"/>
    </location>
</feature>
<evidence type="ECO:0000313" key="11">
    <source>
        <dbReference type="EMBL" id="TGD39127.1"/>
    </source>
</evidence>
<dbReference type="PROSITE" id="PS50850">
    <property type="entry name" value="MFS"/>
    <property type="match status" value="1"/>
</dbReference>
<feature type="transmembrane region" description="Helical" evidence="9">
    <location>
        <begin position="202"/>
        <end position="220"/>
    </location>
</feature>
<evidence type="ECO:0000256" key="3">
    <source>
        <dbReference type="ARBA" id="ARBA00022448"/>
    </source>
</evidence>
<dbReference type="FunFam" id="1.20.1720.10:FF:000021">
    <property type="entry name" value="Drug resistance transporter, EmrB/QacA subfamily"/>
    <property type="match status" value="1"/>
</dbReference>
<comment type="caution">
    <text evidence="11">The sequence shown here is derived from an EMBL/GenBank/DDBJ whole genome shotgun (WGS) entry which is preliminary data.</text>
</comment>
<proteinExistence type="inferred from homology"/>
<evidence type="ECO:0000256" key="2">
    <source>
        <dbReference type="ARBA" id="ARBA00008537"/>
    </source>
</evidence>
<dbReference type="PRINTS" id="PR01036">
    <property type="entry name" value="TCRTETB"/>
</dbReference>
<evidence type="ECO:0000256" key="7">
    <source>
        <dbReference type="ARBA" id="ARBA00023136"/>
    </source>
</evidence>
<evidence type="ECO:0000256" key="9">
    <source>
        <dbReference type="SAM" id="Phobius"/>
    </source>
</evidence>
<sequence>MRRRKSGLTRTDDDDRPVRVDEELVDSADHADIVPGSVRRRRRVIGHKAGNAVDRGGDRDNDESVTSQPAAPANPWRALWALCIGFFMILVDSTIVSVAIRDIMGDLNADINAVIWVTSAYLLAYVVPLLITGRLGDKYGPKRVYMVGLVVFTASSLWCGLTDSVEMLILARVVQGLGAAAMTPQTMAVITRIFPPDRRGAAMGMWGAVAGIATLVGPIIGGLLVDGFGWEWIFFINVPVGLIALVLAWRLVPRLETHPRSFDWLGVVLSACGLFLLVYGIQQAHGVEWGALIGPITVPFVIGGGIVFLIAFVLWQRFTRAEVLVPLSLFKDRNFSLAAIAMTTVGFGVTSMAFPIMLWAQTVLGYTPTQSALLLAPMAILSGVLAPFVGRLVDHGSPRVLAGIGLGSFSAALFWLGAILDSGTSLWAVIPPVLLLGVANGFMWAPISSTATRNLPLHYAGAGSGVYNTVRQVGAVLGSAAIAVAMESRLEANIGSSSGMAGGAGAEAGAESGAGAAGGMSGGLPDSIASGFAHAMGQSLWVPAALVLIGFVAVLFFERPKARVR</sequence>
<feature type="transmembrane region" description="Helical" evidence="9">
    <location>
        <begin position="78"/>
        <end position="101"/>
    </location>
</feature>
<dbReference type="Gene3D" id="1.20.1720.10">
    <property type="entry name" value="Multidrug resistance protein D"/>
    <property type="match status" value="1"/>
</dbReference>
<name>A0A4Z0KJW6_BREAU</name>
<gene>
    <name evidence="11" type="ORF">EB834_08975</name>
</gene>
<dbReference type="AlphaFoldDB" id="A0A4Z0KJW6"/>
<feature type="transmembrane region" description="Helical" evidence="9">
    <location>
        <begin position="400"/>
        <end position="420"/>
    </location>
</feature>
<dbReference type="PANTHER" id="PTHR42718:SF42">
    <property type="entry name" value="EXPORT PROTEIN"/>
    <property type="match status" value="1"/>
</dbReference>
<feature type="region of interest" description="Disordered" evidence="8">
    <location>
        <begin position="1"/>
        <end position="21"/>
    </location>
</feature>